<sequence>MPKKRVFNFKQVEGQSSSGSAAGSRQDGGAGSESTATVNERLSALRNVETPEGLQKKRELAASVNQPSVPPELRSILGVPESAPPKPKIGARLRERMRTPGPAAPKSWLATRSPWEPTLSVRRGQGAKGKLNPVKDVERQRPKQFMRFDRLLSLNGPAIDERPPRLLHLALQRLAEQWEMFDSEDYVALAELSLQLRLRLLSYLAYFGPPIDVNALDALTHGDAMIERLDLGGLAGHGPLTIKRIARLLEHDRIAAMTDQSNEVAESWEAEDGSAPAIGATISLPRVAGLTHLCLSHPPPTASWRDLLSLAKHAPQITHLSLAYWPRPTLTPNLTAATISTKHAPDIQAGGSHHYSMIDKDLNEPAAILRQLSASLLRVQWLDLEGCAEWVPALAVLCRADPLLDVSGSNSADSDAWSRTPPVLTIFSSTWSNLTYIRCFQGWLPSYIGLSKYQPGHSHCNARSA</sequence>
<dbReference type="eggNOG" id="ENOG502S698">
    <property type="taxonomic scope" value="Eukaryota"/>
</dbReference>
<name>M2MRI0_BAUPA</name>
<evidence type="ECO:0000256" key="1">
    <source>
        <dbReference type="SAM" id="MobiDB-lite"/>
    </source>
</evidence>
<dbReference type="AlphaFoldDB" id="M2MRI0"/>
<feature type="compositionally biased region" description="Low complexity" evidence="1">
    <location>
        <begin position="14"/>
        <end position="25"/>
    </location>
</feature>
<dbReference type="HOGENOM" id="CLU_032824_2_0_1"/>
<dbReference type="KEGG" id="bcom:BAUCODRAFT_26279"/>
<dbReference type="OrthoDB" id="193467at2759"/>
<reference evidence="2 3" key="1">
    <citation type="journal article" date="2012" name="PLoS Pathog.">
        <title>Diverse lifestyles and strategies of plant pathogenesis encoded in the genomes of eighteen Dothideomycetes fungi.</title>
        <authorList>
            <person name="Ohm R.A."/>
            <person name="Feau N."/>
            <person name="Henrissat B."/>
            <person name="Schoch C.L."/>
            <person name="Horwitz B.A."/>
            <person name="Barry K.W."/>
            <person name="Condon B.J."/>
            <person name="Copeland A.C."/>
            <person name="Dhillon B."/>
            <person name="Glaser F."/>
            <person name="Hesse C.N."/>
            <person name="Kosti I."/>
            <person name="LaButti K."/>
            <person name="Lindquist E.A."/>
            <person name="Lucas S."/>
            <person name="Salamov A.A."/>
            <person name="Bradshaw R.E."/>
            <person name="Ciuffetti L."/>
            <person name="Hamelin R.C."/>
            <person name="Kema G.H.J."/>
            <person name="Lawrence C."/>
            <person name="Scott J.A."/>
            <person name="Spatafora J.W."/>
            <person name="Turgeon B.G."/>
            <person name="de Wit P.J.G.M."/>
            <person name="Zhong S."/>
            <person name="Goodwin S.B."/>
            <person name="Grigoriev I.V."/>
        </authorList>
    </citation>
    <scope>NUCLEOTIDE SEQUENCE [LARGE SCALE GENOMIC DNA]</scope>
    <source>
        <strain evidence="2 3">UAMH 10762</strain>
    </source>
</reference>
<dbReference type="Proteomes" id="UP000011761">
    <property type="component" value="Unassembled WGS sequence"/>
</dbReference>
<dbReference type="GeneID" id="19110396"/>
<dbReference type="OMA" id="GTNYYSH"/>
<protein>
    <submittedName>
        <fullName evidence="2">Uncharacterized protein</fullName>
    </submittedName>
</protein>
<evidence type="ECO:0000313" key="2">
    <source>
        <dbReference type="EMBL" id="EMC94068.1"/>
    </source>
</evidence>
<feature type="region of interest" description="Disordered" evidence="1">
    <location>
        <begin position="1"/>
        <end position="85"/>
    </location>
</feature>
<keyword evidence="3" id="KW-1185">Reference proteome</keyword>
<accession>M2MRI0</accession>
<gene>
    <name evidence="2" type="ORF">BAUCODRAFT_26279</name>
</gene>
<dbReference type="STRING" id="717646.M2MRI0"/>
<organism evidence="2 3">
    <name type="scientific">Baudoinia panamericana (strain UAMH 10762)</name>
    <name type="common">Angels' share fungus</name>
    <name type="synonym">Baudoinia compniacensis (strain UAMH 10762)</name>
    <dbReference type="NCBI Taxonomy" id="717646"/>
    <lineage>
        <taxon>Eukaryota</taxon>
        <taxon>Fungi</taxon>
        <taxon>Dikarya</taxon>
        <taxon>Ascomycota</taxon>
        <taxon>Pezizomycotina</taxon>
        <taxon>Dothideomycetes</taxon>
        <taxon>Dothideomycetidae</taxon>
        <taxon>Mycosphaerellales</taxon>
        <taxon>Teratosphaeriaceae</taxon>
        <taxon>Baudoinia</taxon>
    </lineage>
</organism>
<proteinExistence type="predicted"/>
<dbReference type="RefSeq" id="XP_007678557.1">
    <property type="nucleotide sequence ID" value="XM_007680367.1"/>
</dbReference>
<evidence type="ECO:0000313" key="3">
    <source>
        <dbReference type="Proteomes" id="UP000011761"/>
    </source>
</evidence>
<dbReference type="EMBL" id="KB445559">
    <property type="protein sequence ID" value="EMC94068.1"/>
    <property type="molecule type" value="Genomic_DNA"/>
</dbReference>